<organism evidence="2 3">
    <name type="scientific">Leptidea sinapis</name>
    <dbReference type="NCBI Taxonomy" id="189913"/>
    <lineage>
        <taxon>Eukaryota</taxon>
        <taxon>Metazoa</taxon>
        <taxon>Ecdysozoa</taxon>
        <taxon>Arthropoda</taxon>
        <taxon>Hexapoda</taxon>
        <taxon>Insecta</taxon>
        <taxon>Pterygota</taxon>
        <taxon>Neoptera</taxon>
        <taxon>Endopterygota</taxon>
        <taxon>Lepidoptera</taxon>
        <taxon>Glossata</taxon>
        <taxon>Ditrysia</taxon>
        <taxon>Papilionoidea</taxon>
        <taxon>Pieridae</taxon>
        <taxon>Dismorphiinae</taxon>
        <taxon>Leptidea</taxon>
    </lineage>
</organism>
<gene>
    <name evidence="2" type="ORF">LSINAPIS_LOCUS12333</name>
</gene>
<sequence length="130" mass="14173">MQVCYAFGGIIKEQITDITPTFLTQSVISTIRQADDLATQVLSSSGCESRVAQMPVVLIPIHFDRDAAVRAPSCQRSVVLRPFITSDFMTGVSALPGTDCMPQEELSNVPGISRVLYDLTPKPPATTEWE</sequence>
<accession>A0A5E4QWC4</accession>
<name>A0A5E4QWC4_9NEOP</name>
<dbReference type="Gene3D" id="3.30.300.10">
    <property type="match status" value="1"/>
</dbReference>
<dbReference type="InterPro" id="IPR001674">
    <property type="entry name" value="GMP_synth_C"/>
</dbReference>
<feature type="domain" description="GMP synthase C-terminal" evidence="1">
    <location>
        <begin position="42"/>
        <end position="129"/>
    </location>
</feature>
<dbReference type="FunFam" id="3.30.300.10:FF:000008">
    <property type="entry name" value="GMP synthase [glutamine-hydrolyzing]"/>
    <property type="match status" value="1"/>
</dbReference>
<dbReference type="Proteomes" id="UP000324832">
    <property type="component" value="Unassembled WGS sequence"/>
</dbReference>
<dbReference type="GO" id="GO:0003922">
    <property type="term" value="F:GMP synthase (glutamine-hydrolyzing) activity"/>
    <property type="evidence" value="ECO:0007669"/>
    <property type="project" value="InterPro"/>
</dbReference>
<evidence type="ECO:0000259" key="1">
    <source>
        <dbReference type="Pfam" id="PF00958"/>
    </source>
</evidence>
<protein>
    <recommendedName>
        <fullName evidence="1">GMP synthase C-terminal domain-containing protein</fullName>
    </recommendedName>
</protein>
<evidence type="ECO:0000313" key="3">
    <source>
        <dbReference type="Proteomes" id="UP000324832"/>
    </source>
</evidence>
<dbReference type="AlphaFoldDB" id="A0A5E4QWC4"/>
<reference evidence="2 3" key="1">
    <citation type="submission" date="2017-07" db="EMBL/GenBank/DDBJ databases">
        <authorList>
            <person name="Talla V."/>
            <person name="Backstrom N."/>
        </authorList>
    </citation>
    <scope>NUCLEOTIDE SEQUENCE [LARGE SCALE GENOMIC DNA]</scope>
</reference>
<dbReference type="GO" id="GO:0005524">
    <property type="term" value="F:ATP binding"/>
    <property type="evidence" value="ECO:0007669"/>
    <property type="project" value="InterPro"/>
</dbReference>
<evidence type="ECO:0000313" key="2">
    <source>
        <dbReference type="EMBL" id="VVD02042.1"/>
    </source>
</evidence>
<dbReference type="EMBL" id="FZQP02005733">
    <property type="protein sequence ID" value="VVD02042.1"/>
    <property type="molecule type" value="Genomic_DNA"/>
</dbReference>
<dbReference type="Pfam" id="PF00958">
    <property type="entry name" value="GMP_synt_C"/>
    <property type="match status" value="1"/>
</dbReference>
<keyword evidence="3" id="KW-1185">Reference proteome</keyword>
<proteinExistence type="predicted"/>
<dbReference type="SUPFAM" id="SSF54810">
    <property type="entry name" value="GMP synthetase C-terminal dimerisation domain"/>
    <property type="match status" value="1"/>
</dbReference>